<accession>A0A9P1BQW4</accession>
<dbReference type="EMBL" id="CAMXCT020000322">
    <property type="protein sequence ID" value="CAL1130500.1"/>
    <property type="molecule type" value="Genomic_DNA"/>
</dbReference>
<evidence type="ECO:0000313" key="3">
    <source>
        <dbReference type="EMBL" id="CAL4764437.1"/>
    </source>
</evidence>
<dbReference type="AlphaFoldDB" id="A0A9P1BQW4"/>
<dbReference type="PANTHER" id="PTHR12975:SF6">
    <property type="entry name" value="TRAFFICKING PROTEIN PARTICLE COMPLEX SUBUNIT 8"/>
    <property type="match status" value="1"/>
</dbReference>
<reference evidence="2" key="1">
    <citation type="submission" date="2022-10" db="EMBL/GenBank/DDBJ databases">
        <authorList>
            <person name="Chen Y."/>
            <person name="Dougan E. K."/>
            <person name="Chan C."/>
            <person name="Rhodes N."/>
            <person name="Thang M."/>
        </authorList>
    </citation>
    <scope>NUCLEOTIDE SEQUENCE</scope>
</reference>
<comment type="caution">
    <text evidence="2">The sequence shown here is derived from an EMBL/GenBank/DDBJ whole genome shotgun (WGS) entry which is preliminary data.</text>
</comment>
<dbReference type="GO" id="GO:1990072">
    <property type="term" value="C:TRAPPIII protein complex"/>
    <property type="evidence" value="ECO:0007669"/>
    <property type="project" value="TreeGrafter"/>
</dbReference>
<dbReference type="EMBL" id="CAMXCT010000322">
    <property type="protein sequence ID" value="CAI3977125.1"/>
    <property type="molecule type" value="Genomic_DNA"/>
</dbReference>
<name>A0A9P1BQW4_9DINO</name>
<feature type="compositionally biased region" description="Low complexity" evidence="1">
    <location>
        <begin position="611"/>
        <end position="622"/>
    </location>
</feature>
<reference evidence="3 4" key="2">
    <citation type="submission" date="2024-05" db="EMBL/GenBank/DDBJ databases">
        <authorList>
            <person name="Chen Y."/>
            <person name="Shah S."/>
            <person name="Dougan E. K."/>
            <person name="Thang M."/>
            <person name="Chan C."/>
        </authorList>
    </citation>
    <scope>NUCLEOTIDE SEQUENCE [LARGE SCALE GENOMIC DNA]</scope>
</reference>
<evidence type="ECO:0000256" key="1">
    <source>
        <dbReference type="SAM" id="MobiDB-lite"/>
    </source>
</evidence>
<feature type="compositionally biased region" description="Pro residues" evidence="1">
    <location>
        <begin position="249"/>
        <end position="263"/>
    </location>
</feature>
<keyword evidence="4" id="KW-1185">Reference proteome</keyword>
<dbReference type="InterPro" id="IPR024420">
    <property type="entry name" value="TRAPP_III_complex_Trs85"/>
</dbReference>
<feature type="region of interest" description="Disordered" evidence="1">
    <location>
        <begin position="610"/>
        <end position="631"/>
    </location>
</feature>
<gene>
    <name evidence="2" type="ORF">C1SCF055_LOCUS5292</name>
</gene>
<evidence type="ECO:0000313" key="2">
    <source>
        <dbReference type="EMBL" id="CAI3977125.1"/>
    </source>
</evidence>
<organism evidence="2">
    <name type="scientific">Cladocopium goreaui</name>
    <dbReference type="NCBI Taxonomy" id="2562237"/>
    <lineage>
        <taxon>Eukaryota</taxon>
        <taxon>Sar</taxon>
        <taxon>Alveolata</taxon>
        <taxon>Dinophyceae</taxon>
        <taxon>Suessiales</taxon>
        <taxon>Symbiodiniaceae</taxon>
        <taxon>Cladocopium</taxon>
    </lineage>
</organism>
<sequence>MFEPRQYAEWIHGEIFQPVIVVIGTANAKTRIKEINGLSLAELFAPFGGHFPPGISVSVQSLERQIAIEHFRVQFTDADSAVQLSQLQADQLADWTVESSALERPTRSQSAKALEAPSPWYEEWRSALFRSLRWSDHEGLDQPTAALLVVMSKESDPAMLLEQLLHSSNMPPLCTQGVLDPVPSRVAVLLHDASDPASPSKEELVRKLENLKTSFAPNQVFVLEINHGPADHVEQEIQDLFKTCRSRRAPPPPPAPNESPSPSPGTRLSQEDLTNLAQVVTEVVVKNAVPWMEKQLQQLEAQISQSRKGFRNQLKYLWRKPREANERGEVVQEDSGAYPLHSVEGQMRLAGDLSFHLRDYEVALGYYRNVVSDFKQDKSWKHAAGAYEMWGLCAYITNGARSEWNRCMESAYEHYLQASSTRLAMRAVVLHQAMWCDLKEAALRLMKVNGDLPDNNLRNALILEQAGQLYYTCGAPRKGAFHLVLAGHTYNKLGFKRLALFSYQAVVDLYIGKGWFHITDHFHFTMARQAFGLGLKDESLSHFLKLLNSFADADKYVCIQAERENTYIKEFLYVLKDWVQKKCSESEIESVELQIPCIQPEVRLRLPDDQPMATAMPGAAATSPKNGDEAATSASWELLGEKMLPTISPDDRMELNWRQRSDARIFDTLRRVTTVGSEVSVELTLTNPMRVKWEMRAVRLTGELQDDTGVCDDAVMFPSQDVTLGALESRTIQLTAVPKKEGLLKIRSVTWGIFDCQQVICDRPFQFKGRRLRNTLEQRASQSGVYSDDLRLEIKVRSNKPRLSACLEGSPELRRMDGTQEAQLLQGELHKCSLVMRNVDCPLAFLHISTSHPNFVAFDRPEGNEDLSIDFRDEGIRLKGTFPKELRVPVLLCINARGLHALRYLLLAEAVGDGIKSEQRQWITLEELTRVEPALSLSARPSPSYASDGRILFNCHLENKAAVPLQVQQVQCFSGTSQLQFHACGFQGREIVVEPGQMAQMLYSLRPGDERPAEQSARLRLLQANRKKSRSSRREKEPCPETVDLVAQWQQGDRADRTGEAFALQVPLERPEAPPCPLDLHLLAPEVAEMAPDLLVPVTVRIRNASMAGSVSFYFVAESSADIAWIGCERSEIISLPPNTSHTAIIYAYFVQPGVYNLNRFRLFVVGMPSGSVPASEQAPLAFAVPFERLLHVVASQKEGTVG</sequence>
<feature type="region of interest" description="Disordered" evidence="1">
    <location>
        <begin position="245"/>
        <end position="269"/>
    </location>
</feature>
<proteinExistence type="predicted"/>
<dbReference type="Pfam" id="PF12739">
    <property type="entry name" value="TRAPPC-Trs85"/>
    <property type="match status" value="1"/>
</dbReference>
<dbReference type="PANTHER" id="PTHR12975">
    <property type="entry name" value="TRANSPORT PROTEIN TRAPP"/>
    <property type="match status" value="1"/>
</dbReference>
<dbReference type="OrthoDB" id="411382at2759"/>
<dbReference type="Proteomes" id="UP001152797">
    <property type="component" value="Unassembled WGS sequence"/>
</dbReference>
<protein>
    <submittedName>
        <fullName evidence="3">Trafficking protein particle complex subunit 8 (Protein TRS85 homolog)</fullName>
    </submittedName>
</protein>
<evidence type="ECO:0000313" key="4">
    <source>
        <dbReference type="Proteomes" id="UP001152797"/>
    </source>
</evidence>
<dbReference type="EMBL" id="CAMXCT030000322">
    <property type="protein sequence ID" value="CAL4764437.1"/>
    <property type="molecule type" value="Genomic_DNA"/>
</dbReference>